<evidence type="ECO:0000313" key="2">
    <source>
        <dbReference type="EMBL" id="TKI64536.1"/>
    </source>
</evidence>
<proteinExistence type="predicted"/>
<feature type="domain" description="Flagellin N-terminal" evidence="1">
    <location>
        <begin position="9"/>
        <end position="131"/>
    </location>
</feature>
<name>A0A4U2YSN1_9ACTN</name>
<dbReference type="GO" id="GO:0005198">
    <property type="term" value="F:structural molecule activity"/>
    <property type="evidence" value="ECO:0007669"/>
    <property type="project" value="InterPro"/>
</dbReference>
<organism evidence="2 3">
    <name type="scientific">Nocardioides jishulii</name>
    <dbReference type="NCBI Taxonomy" id="2575440"/>
    <lineage>
        <taxon>Bacteria</taxon>
        <taxon>Bacillati</taxon>
        <taxon>Actinomycetota</taxon>
        <taxon>Actinomycetes</taxon>
        <taxon>Propionibacteriales</taxon>
        <taxon>Nocardioidaceae</taxon>
        <taxon>Nocardioides</taxon>
    </lineage>
</organism>
<dbReference type="AlphaFoldDB" id="A0A4U2YSN1"/>
<keyword evidence="3" id="KW-1185">Reference proteome</keyword>
<dbReference type="PANTHER" id="PTHR42792">
    <property type="entry name" value="FLAGELLIN"/>
    <property type="match status" value="1"/>
</dbReference>
<dbReference type="GO" id="GO:0009288">
    <property type="term" value="C:bacterial-type flagellum"/>
    <property type="evidence" value="ECO:0007669"/>
    <property type="project" value="InterPro"/>
</dbReference>
<dbReference type="OrthoDB" id="9758307at2"/>
<dbReference type="Pfam" id="PF00669">
    <property type="entry name" value="Flagellin_N"/>
    <property type="match status" value="1"/>
</dbReference>
<keyword evidence="2" id="KW-0969">Cilium</keyword>
<dbReference type="Gene3D" id="1.20.1330.10">
    <property type="entry name" value="f41 fragment of flagellin, N-terminal domain"/>
    <property type="match status" value="1"/>
</dbReference>
<dbReference type="InterPro" id="IPR001029">
    <property type="entry name" value="Flagellin_N"/>
</dbReference>
<accession>A0A4U2YSN1</accession>
<comment type="caution">
    <text evidence="2">The sequence shown here is derived from an EMBL/GenBank/DDBJ whole genome shotgun (WGS) entry which is preliminary data.</text>
</comment>
<dbReference type="PANTHER" id="PTHR42792:SF1">
    <property type="entry name" value="FLAGELLAR HOOK-ASSOCIATED PROTEIN 3"/>
    <property type="match status" value="1"/>
</dbReference>
<keyword evidence="2" id="KW-0282">Flagellum</keyword>
<dbReference type="Proteomes" id="UP000307808">
    <property type="component" value="Unassembled WGS sequence"/>
</dbReference>
<dbReference type="SUPFAM" id="SSF64518">
    <property type="entry name" value="Phase 1 flagellin"/>
    <property type="match status" value="1"/>
</dbReference>
<dbReference type="EMBL" id="SZPY01000001">
    <property type="protein sequence ID" value="TKI64536.1"/>
    <property type="molecule type" value="Genomic_DNA"/>
</dbReference>
<gene>
    <name evidence="2" type="ORF">FC770_05280</name>
</gene>
<dbReference type="InterPro" id="IPR001492">
    <property type="entry name" value="Flagellin"/>
</dbReference>
<evidence type="ECO:0000313" key="3">
    <source>
        <dbReference type="Proteomes" id="UP000307808"/>
    </source>
</evidence>
<protein>
    <submittedName>
        <fullName evidence="2">Flagellar hook protein</fullName>
    </submittedName>
</protein>
<sequence length="296" mass="31618">MSIQRVTQSMMSQRSLEGLQLSLGRLAKSQEQLSTGRVLNRPSDSPTDTTAAMRLRSSLADTLQYARNAEDGRGWLGQVDTTLQSMTNETRRARDLVLQGVNGAMSATAREALAIEVEQLRESLIAQANTTYLERPVFGGVTAGSRAYDPDGQYVGTAAGAVMRTVADGVSVRVDMDAREAFGPDGANLFDDLAAAVNALRSGDAGEMRTSLDKLAAAGNRMTGALAEVGGRTNRLEAALLRAQDGELAITKSLTEIENVDLPRAMVDLQLQEVAYQAALGATARVLQPSLLDFLR</sequence>
<evidence type="ECO:0000259" key="1">
    <source>
        <dbReference type="Pfam" id="PF00669"/>
    </source>
</evidence>
<keyword evidence="2" id="KW-0966">Cell projection</keyword>
<dbReference type="RefSeq" id="WP_137064994.1">
    <property type="nucleotide sequence ID" value="NZ_CP040748.1"/>
</dbReference>
<reference evidence="2 3" key="1">
    <citation type="submission" date="2019-04" db="EMBL/GenBank/DDBJ databases">
        <authorList>
            <person name="Dong K."/>
        </authorList>
    </citation>
    <scope>NUCLEOTIDE SEQUENCE [LARGE SCALE GENOMIC DNA]</scope>
    <source>
        <strain evidence="3">dk3543</strain>
    </source>
</reference>